<comment type="caution">
    <text evidence="2">The sequence shown here is derived from an EMBL/GenBank/DDBJ whole genome shotgun (WGS) entry which is preliminary data.</text>
</comment>
<name>A0ABS4WJC8_9MICC</name>
<dbReference type="EMBL" id="JAGIOE010000001">
    <property type="protein sequence ID" value="MBP2376136.1"/>
    <property type="molecule type" value="Genomic_DNA"/>
</dbReference>
<gene>
    <name evidence="2" type="ORF">JOF46_004048</name>
</gene>
<organism evidence="2 3">
    <name type="scientific">Paeniglutamicibacter psychrophenolicus</name>
    <dbReference type="NCBI Taxonomy" id="257454"/>
    <lineage>
        <taxon>Bacteria</taxon>
        <taxon>Bacillati</taxon>
        <taxon>Actinomycetota</taxon>
        <taxon>Actinomycetes</taxon>
        <taxon>Micrococcales</taxon>
        <taxon>Micrococcaceae</taxon>
        <taxon>Paeniglutamicibacter</taxon>
    </lineage>
</organism>
<feature type="compositionally biased region" description="Polar residues" evidence="1">
    <location>
        <begin position="1"/>
        <end position="12"/>
    </location>
</feature>
<protein>
    <submittedName>
        <fullName evidence="2">Uncharacterized protein</fullName>
    </submittedName>
</protein>
<evidence type="ECO:0000313" key="3">
    <source>
        <dbReference type="Proteomes" id="UP000766570"/>
    </source>
</evidence>
<keyword evidence="3" id="KW-1185">Reference proteome</keyword>
<evidence type="ECO:0000256" key="1">
    <source>
        <dbReference type="SAM" id="MobiDB-lite"/>
    </source>
</evidence>
<dbReference type="Proteomes" id="UP000766570">
    <property type="component" value="Unassembled WGS sequence"/>
</dbReference>
<sequence>MDASIGSPQRSSGFDGEIRRDGKKNSFPPHQKG</sequence>
<proteinExistence type="predicted"/>
<evidence type="ECO:0000313" key="2">
    <source>
        <dbReference type="EMBL" id="MBP2376136.1"/>
    </source>
</evidence>
<reference evidence="2 3" key="1">
    <citation type="submission" date="2021-03" db="EMBL/GenBank/DDBJ databases">
        <title>Sequencing the genomes of 1000 actinobacteria strains.</title>
        <authorList>
            <person name="Klenk H.-P."/>
        </authorList>
    </citation>
    <scope>NUCLEOTIDE SEQUENCE [LARGE SCALE GENOMIC DNA]</scope>
    <source>
        <strain evidence="2 3">DSM 15454</strain>
    </source>
</reference>
<accession>A0ABS4WJC8</accession>
<feature type="region of interest" description="Disordered" evidence="1">
    <location>
        <begin position="1"/>
        <end position="33"/>
    </location>
</feature>